<keyword evidence="12" id="KW-1185">Reference proteome</keyword>
<keyword evidence="7" id="KW-0274">FAD</keyword>
<dbReference type="SUPFAM" id="SSF143631">
    <property type="entry name" value="ApbE-like"/>
    <property type="match status" value="1"/>
</dbReference>
<accession>A0A7W4V1M6</accession>
<keyword evidence="8" id="KW-0460">Magnesium</keyword>
<sequence>MGARVAGLHVWVEDLMGMAVSIHVRSDSDTASVATEKAVASCFADLREIDRMFSTYRDDSDISRMARGELFEADADPRVAEVAQACREAEVETGGLFSAHWQGWFDPTGFVKGWAVERAARTHLEPLLADEIAVGINAGGDLQLFTAEGREWQWTVGISDPHRQGEVLATFDIRNGAMATSGSAERGAHIIDPHTGLAAARGVASASVVADSLTRADVWATAAVVAGFDERSWVSKAGTQTGMLVADDGRVTRWLGSTVIETVVA</sequence>
<name>A0A7W4V1M6_9MICO</name>
<keyword evidence="5" id="KW-0808">Transferase</keyword>
<evidence type="ECO:0000256" key="5">
    <source>
        <dbReference type="ARBA" id="ARBA00022679"/>
    </source>
</evidence>
<evidence type="ECO:0000256" key="3">
    <source>
        <dbReference type="ARBA" id="ARBA00016337"/>
    </source>
</evidence>
<evidence type="ECO:0000256" key="4">
    <source>
        <dbReference type="ARBA" id="ARBA00022630"/>
    </source>
</evidence>
<comment type="cofactor">
    <cofactor evidence="1">
        <name>Mg(2+)</name>
        <dbReference type="ChEBI" id="CHEBI:18420"/>
    </cofactor>
</comment>
<dbReference type="GO" id="GO:0046872">
    <property type="term" value="F:metal ion binding"/>
    <property type="evidence" value="ECO:0007669"/>
    <property type="project" value="UniProtKB-KW"/>
</dbReference>
<keyword evidence="11" id="KW-0449">Lipoprotein</keyword>
<comment type="caution">
    <text evidence="11">The sequence shown here is derived from an EMBL/GenBank/DDBJ whole genome shotgun (WGS) entry which is preliminary data.</text>
</comment>
<dbReference type="EMBL" id="JACHWQ010000001">
    <property type="protein sequence ID" value="MBB2975192.1"/>
    <property type="molecule type" value="Genomic_DNA"/>
</dbReference>
<keyword evidence="6" id="KW-0479">Metal-binding</keyword>
<comment type="catalytic activity">
    <reaction evidence="10">
        <text>L-threonyl-[protein] + FAD = FMN-L-threonyl-[protein] + AMP + H(+)</text>
        <dbReference type="Rhea" id="RHEA:36847"/>
        <dbReference type="Rhea" id="RHEA-COMP:11060"/>
        <dbReference type="Rhea" id="RHEA-COMP:11061"/>
        <dbReference type="ChEBI" id="CHEBI:15378"/>
        <dbReference type="ChEBI" id="CHEBI:30013"/>
        <dbReference type="ChEBI" id="CHEBI:57692"/>
        <dbReference type="ChEBI" id="CHEBI:74257"/>
        <dbReference type="ChEBI" id="CHEBI:456215"/>
        <dbReference type="EC" id="2.7.1.180"/>
    </reaction>
</comment>
<reference evidence="11 12" key="1">
    <citation type="submission" date="2020-08" db="EMBL/GenBank/DDBJ databases">
        <title>Sequencing the genomes of 1000 actinobacteria strains.</title>
        <authorList>
            <person name="Klenk H.-P."/>
        </authorList>
    </citation>
    <scope>NUCLEOTIDE SEQUENCE [LARGE SCALE GENOMIC DNA]</scope>
    <source>
        <strain evidence="11 12">DSM 27099</strain>
    </source>
</reference>
<dbReference type="AlphaFoldDB" id="A0A7W4V1M6"/>
<dbReference type="Proteomes" id="UP000529310">
    <property type="component" value="Unassembled WGS sequence"/>
</dbReference>
<dbReference type="PANTHER" id="PTHR30040">
    <property type="entry name" value="THIAMINE BIOSYNTHESIS LIPOPROTEIN APBE"/>
    <property type="match status" value="1"/>
</dbReference>
<gene>
    <name evidence="11" type="ORF">FHX49_000733</name>
</gene>
<dbReference type="GO" id="GO:0016740">
    <property type="term" value="F:transferase activity"/>
    <property type="evidence" value="ECO:0007669"/>
    <property type="project" value="UniProtKB-KW"/>
</dbReference>
<evidence type="ECO:0000256" key="6">
    <source>
        <dbReference type="ARBA" id="ARBA00022723"/>
    </source>
</evidence>
<evidence type="ECO:0000256" key="8">
    <source>
        <dbReference type="ARBA" id="ARBA00022842"/>
    </source>
</evidence>
<dbReference type="Gene3D" id="3.10.520.10">
    <property type="entry name" value="ApbE-like domains"/>
    <property type="match status" value="2"/>
</dbReference>
<dbReference type="PANTHER" id="PTHR30040:SF2">
    <property type="entry name" value="FAD:PROTEIN FMN TRANSFERASE"/>
    <property type="match status" value="1"/>
</dbReference>
<dbReference type="InterPro" id="IPR024932">
    <property type="entry name" value="ApbE"/>
</dbReference>
<protein>
    <recommendedName>
        <fullName evidence="3">FAD:protein FMN transferase</fullName>
        <ecNumber evidence="2">2.7.1.180</ecNumber>
    </recommendedName>
    <alternativeName>
        <fullName evidence="9">Flavin transferase</fullName>
    </alternativeName>
</protein>
<evidence type="ECO:0000256" key="2">
    <source>
        <dbReference type="ARBA" id="ARBA00011955"/>
    </source>
</evidence>
<dbReference type="EC" id="2.7.1.180" evidence="2"/>
<dbReference type="InterPro" id="IPR003374">
    <property type="entry name" value="ApbE-like_sf"/>
</dbReference>
<evidence type="ECO:0000256" key="9">
    <source>
        <dbReference type="ARBA" id="ARBA00031306"/>
    </source>
</evidence>
<evidence type="ECO:0000313" key="11">
    <source>
        <dbReference type="EMBL" id="MBB2975192.1"/>
    </source>
</evidence>
<keyword evidence="4" id="KW-0285">Flavoprotein</keyword>
<proteinExistence type="predicted"/>
<evidence type="ECO:0000313" key="12">
    <source>
        <dbReference type="Proteomes" id="UP000529310"/>
    </source>
</evidence>
<evidence type="ECO:0000256" key="1">
    <source>
        <dbReference type="ARBA" id="ARBA00001946"/>
    </source>
</evidence>
<organism evidence="11 12">
    <name type="scientific">Microbacterium endophyticum</name>
    <dbReference type="NCBI Taxonomy" id="1526412"/>
    <lineage>
        <taxon>Bacteria</taxon>
        <taxon>Bacillati</taxon>
        <taxon>Actinomycetota</taxon>
        <taxon>Actinomycetes</taxon>
        <taxon>Micrococcales</taxon>
        <taxon>Microbacteriaceae</taxon>
        <taxon>Microbacterium</taxon>
    </lineage>
</organism>
<dbReference type="Pfam" id="PF02424">
    <property type="entry name" value="ApbE"/>
    <property type="match status" value="2"/>
</dbReference>
<dbReference type="RefSeq" id="WP_165141694.1">
    <property type="nucleotide sequence ID" value="NZ_CP049255.1"/>
</dbReference>
<evidence type="ECO:0000256" key="7">
    <source>
        <dbReference type="ARBA" id="ARBA00022827"/>
    </source>
</evidence>
<evidence type="ECO:0000256" key="10">
    <source>
        <dbReference type="ARBA" id="ARBA00048540"/>
    </source>
</evidence>